<proteinExistence type="predicted"/>
<organism evidence="2 3">
    <name type="scientific">Meridianimarinicoccus roseus</name>
    <dbReference type="NCBI Taxonomy" id="2072018"/>
    <lineage>
        <taxon>Bacteria</taxon>
        <taxon>Pseudomonadati</taxon>
        <taxon>Pseudomonadota</taxon>
        <taxon>Alphaproteobacteria</taxon>
        <taxon>Rhodobacterales</taxon>
        <taxon>Paracoccaceae</taxon>
        <taxon>Meridianimarinicoccus</taxon>
    </lineage>
</organism>
<dbReference type="AlphaFoldDB" id="A0A2V2LC06"/>
<accession>A0A2V2LC06</accession>
<comment type="caution">
    <text evidence="2">The sequence shown here is derived from an EMBL/GenBank/DDBJ whole genome shotgun (WGS) entry which is preliminary data.</text>
</comment>
<reference evidence="2 3" key="1">
    <citation type="submission" date="2018-05" db="EMBL/GenBank/DDBJ databases">
        <title>Rhodobacteraceae gen. nov., sp. nov. isolated from sea water.</title>
        <authorList>
            <person name="Ren Y."/>
        </authorList>
    </citation>
    <scope>NUCLEOTIDE SEQUENCE [LARGE SCALE GENOMIC DNA]</scope>
    <source>
        <strain evidence="2 3">TG-679</strain>
    </source>
</reference>
<protein>
    <submittedName>
        <fullName evidence="2">MipA/OmpV family protein</fullName>
    </submittedName>
</protein>
<evidence type="ECO:0000256" key="1">
    <source>
        <dbReference type="SAM" id="MobiDB-lite"/>
    </source>
</evidence>
<evidence type="ECO:0000313" key="3">
    <source>
        <dbReference type="Proteomes" id="UP000245680"/>
    </source>
</evidence>
<sequence length="330" mass="34901">MLQSVLRNGSILARNNSGPARADLRATRQQAGRSRRGGGMRCCSVCCSLAVLSAVGWAAQTALAQPETDPLWEIGIGAFGLVAPDYPASGESAFNGLALPYGIYRGEVLRVDDEDGARVVPVETQAYELSLSAGAAFGARSEGRGVREGMPDLDPLIELGPQVIFRGPGFGPETRRGRIDLALQARVVASLDVDTGSVAYRGLVVEPELAARWPDALGAGTELRASVGPVFATEALQAYFYDVRPRFVRAGRPAYEAQGGYLGTDLVVSLSYDLTQRFTAFGGVSAASHAGAANRASPLFEEDLTGAAFLGVAVILSESARRVPRRWADR</sequence>
<dbReference type="Proteomes" id="UP000245680">
    <property type="component" value="Unassembled WGS sequence"/>
</dbReference>
<feature type="region of interest" description="Disordered" evidence="1">
    <location>
        <begin position="16"/>
        <end position="37"/>
    </location>
</feature>
<evidence type="ECO:0000313" key="2">
    <source>
        <dbReference type="EMBL" id="PWR01271.1"/>
    </source>
</evidence>
<name>A0A2V2LC06_9RHOB</name>
<gene>
    <name evidence="2" type="ORF">DKT77_17845</name>
</gene>
<dbReference type="EMBL" id="QGKU01000055">
    <property type="protein sequence ID" value="PWR01271.1"/>
    <property type="molecule type" value="Genomic_DNA"/>
</dbReference>
<keyword evidence="3" id="KW-1185">Reference proteome</keyword>
<dbReference type="OrthoDB" id="5290976at2"/>
<dbReference type="InterPro" id="IPR010583">
    <property type="entry name" value="MipA"/>
</dbReference>
<dbReference type="Pfam" id="PF06629">
    <property type="entry name" value="MipA"/>
    <property type="match status" value="1"/>
</dbReference>